<gene>
    <name evidence="5" type="ORF">GJG86_06860</name>
    <name evidence="6" type="ORF">GS424_014470</name>
</gene>
<dbReference type="RefSeq" id="WP_154333080.1">
    <property type="nucleotide sequence ID" value="NZ_CP063310.1"/>
</dbReference>
<dbReference type="InterPro" id="IPR047964">
    <property type="entry name" value="EFR1-like"/>
</dbReference>
<keyword evidence="3" id="KW-0411">Iron-sulfur</keyword>
<reference evidence="7" key="1">
    <citation type="submission" date="2019-08" db="EMBL/GenBank/DDBJ databases">
        <title>Arthrobacter sp. nov., isolated from plateau pika and Tibetan wild ass.</title>
        <authorList>
            <person name="Ge Y."/>
        </authorList>
    </citation>
    <scope>NUCLEOTIDE SEQUENCE [LARGE SCALE GENOMIC DNA]</scope>
    <source>
        <strain evidence="7">HF-4214</strain>
    </source>
</reference>
<evidence type="ECO:0000313" key="7">
    <source>
        <dbReference type="Proteomes" id="UP000438093"/>
    </source>
</evidence>
<feature type="domain" description="4Fe-4S ferredoxin-type" evidence="4">
    <location>
        <begin position="218"/>
        <end position="245"/>
    </location>
</feature>
<feature type="domain" description="4Fe-4S ferredoxin-type" evidence="4">
    <location>
        <begin position="187"/>
        <end position="216"/>
    </location>
</feature>
<keyword evidence="1" id="KW-0479">Metal-binding</keyword>
<dbReference type="SUPFAM" id="SSF54862">
    <property type="entry name" value="4Fe-4S ferredoxins"/>
    <property type="match status" value="1"/>
</dbReference>
<dbReference type="Proteomes" id="UP000438093">
    <property type="component" value="Unassembled WGS sequence"/>
</dbReference>
<organism evidence="5 7">
    <name type="scientific">Eggerthella guodeyinii</name>
    <dbReference type="NCBI Taxonomy" id="2690837"/>
    <lineage>
        <taxon>Bacteria</taxon>
        <taxon>Bacillati</taxon>
        <taxon>Actinomycetota</taxon>
        <taxon>Coriobacteriia</taxon>
        <taxon>Eggerthellales</taxon>
        <taxon>Eggerthellaceae</taxon>
        <taxon>Eggerthella</taxon>
    </lineage>
</organism>
<accession>A0A6L7IS38</accession>
<evidence type="ECO:0000256" key="2">
    <source>
        <dbReference type="ARBA" id="ARBA00023004"/>
    </source>
</evidence>
<dbReference type="NCBIfam" id="NF038196">
    <property type="entry name" value="ferrodoxin_EFR1"/>
    <property type="match status" value="1"/>
</dbReference>
<dbReference type="InterPro" id="IPR017900">
    <property type="entry name" value="4Fe4S_Fe_S_CS"/>
</dbReference>
<reference evidence="5" key="2">
    <citation type="submission" date="2019-08" db="EMBL/GenBank/DDBJ databases">
        <authorList>
            <person name="Ge Y."/>
        </authorList>
    </citation>
    <scope>NUCLEOTIDE SEQUENCE</scope>
    <source>
        <strain evidence="5">HF-4214</strain>
    </source>
</reference>
<evidence type="ECO:0000313" key="6">
    <source>
        <dbReference type="EMBL" id="QOS67695.1"/>
    </source>
</evidence>
<sequence>MIFYFTGTGNSLAAAQTIARATDDLLVDIGAAYKYKDFDFTLAQNEQLGFVFPTYAWTTPPIVDAFVKRAQFRTGNKETFTPGYCFAVLSCGAFVGNAARIFGDRLLEAQGINLDASFSVKSVGNCTYLYAPAQGEKRERLLAAAELATRTVAERIVAREHVRAEHRNPAGVILSKLTEKDEKPRSTAEFFALPTCISCGQCADLCPTNTITLIEGTPRWAELGCTQCLACLHRCPVNAIQYGSKTERRGRYVNPVLAKAPRRA</sequence>
<dbReference type="EMBL" id="VTFY01000004">
    <property type="protein sequence ID" value="MRX82211.1"/>
    <property type="molecule type" value="Genomic_DNA"/>
</dbReference>
<dbReference type="EMBL" id="CP063310">
    <property type="protein sequence ID" value="QOS67695.1"/>
    <property type="molecule type" value="Genomic_DNA"/>
</dbReference>
<protein>
    <submittedName>
        <fullName evidence="5">4Fe-4S dicluster domain-containing protein</fullName>
    </submittedName>
    <submittedName>
        <fullName evidence="6">EFR1 family ferrodoxin</fullName>
    </submittedName>
</protein>
<dbReference type="PROSITE" id="PS51379">
    <property type="entry name" value="4FE4S_FER_2"/>
    <property type="match status" value="2"/>
</dbReference>
<name>A0A6N7RMT7_9ACTN</name>
<evidence type="ECO:0000256" key="1">
    <source>
        <dbReference type="ARBA" id="ARBA00022723"/>
    </source>
</evidence>
<accession>A0A6N7RMT7</accession>
<dbReference type="SUPFAM" id="SSF52218">
    <property type="entry name" value="Flavoproteins"/>
    <property type="match status" value="1"/>
</dbReference>
<keyword evidence="7" id="KW-1185">Reference proteome</keyword>
<dbReference type="GO" id="GO:0051536">
    <property type="term" value="F:iron-sulfur cluster binding"/>
    <property type="evidence" value="ECO:0007669"/>
    <property type="project" value="UniProtKB-KW"/>
</dbReference>
<dbReference type="InterPro" id="IPR017896">
    <property type="entry name" value="4Fe4S_Fe-S-bd"/>
</dbReference>
<evidence type="ECO:0000259" key="4">
    <source>
        <dbReference type="PROSITE" id="PS51379"/>
    </source>
</evidence>
<dbReference type="PROSITE" id="PS00198">
    <property type="entry name" value="4FE4S_FER_1"/>
    <property type="match status" value="1"/>
</dbReference>
<dbReference type="Gene3D" id="3.40.50.360">
    <property type="match status" value="1"/>
</dbReference>
<dbReference type="KEGG" id="egd:GS424_014470"/>
<evidence type="ECO:0000313" key="8">
    <source>
        <dbReference type="Proteomes" id="UP000478463"/>
    </source>
</evidence>
<dbReference type="GO" id="GO:0046872">
    <property type="term" value="F:metal ion binding"/>
    <property type="evidence" value="ECO:0007669"/>
    <property type="project" value="UniProtKB-KW"/>
</dbReference>
<evidence type="ECO:0000313" key="5">
    <source>
        <dbReference type="EMBL" id="MRX82211.1"/>
    </source>
</evidence>
<keyword evidence="2" id="KW-0408">Iron</keyword>
<dbReference type="InterPro" id="IPR029039">
    <property type="entry name" value="Flavoprotein-like_sf"/>
</dbReference>
<dbReference type="AlphaFoldDB" id="A0A6N7RMT7"/>
<dbReference type="Proteomes" id="UP000478463">
    <property type="component" value="Chromosome"/>
</dbReference>
<reference evidence="6 8" key="3">
    <citation type="submission" date="2020-10" db="EMBL/GenBank/DDBJ databases">
        <title>Eggerthella sp. nov., isolated from human feces.</title>
        <authorList>
            <person name="Yajun G."/>
        </authorList>
    </citation>
    <scope>NUCLEOTIDE SEQUENCE [LARGE SCALE GENOMIC DNA]</scope>
    <source>
        <strain evidence="6 8">HF-1101</strain>
    </source>
</reference>
<evidence type="ECO:0000256" key="3">
    <source>
        <dbReference type="ARBA" id="ARBA00023014"/>
    </source>
</evidence>
<dbReference type="Gene3D" id="3.30.70.20">
    <property type="match status" value="1"/>
</dbReference>
<dbReference type="Pfam" id="PF12838">
    <property type="entry name" value="Fer4_7"/>
    <property type="match status" value="1"/>
</dbReference>
<proteinExistence type="predicted"/>